<organism evidence="2 3">
    <name type="scientific">Zopfia rhizophila CBS 207.26</name>
    <dbReference type="NCBI Taxonomy" id="1314779"/>
    <lineage>
        <taxon>Eukaryota</taxon>
        <taxon>Fungi</taxon>
        <taxon>Dikarya</taxon>
        <taxon>Ascomycota</taxon>
        <taxon>Pezizomycotina</taxon>
        <taxon>Dothideomycetes</taxon>
        <taxon>Dothideomycetes incertae sedis</taxon>
        <taxon>Zopfiaceae</taxon>
        <taxon>Zopfia</taxon>
    </lineage>
</organism>
<feature type="compositionally biased region" description="Low complexity" evidence="1">
    <location>
        <begin position="176"/>
        <end position="187"/>
    </location>
</feature>
<feature type="compositionally biased region" description="Low complexity" evidence="1">
    <location>
        <begin position="107"/>
        <end position="125"/>
    </location>
</feature>
<protein>
    <submittedName>
        <fullName evidence="2">Uncharacterized protein</fullName>
    </submittedName>
</protein>
<dbReference type="Proteomes" id="UP000800200">
    <property type="component" value="Unassembled WGS sequence"/>
</dbReference>
<evidence type="ECO:0000256" key="1">
    <source>
        <dbReference type="SAM" id="MobiDB-lite"/>
    </source>
</evidence>
<feature type="compositionally biased region" description="Low complexity" evidence="1">
    <location>
        <begin position="352"/>
        <end position="363"/>
    </location>
</feature>
<feature type="compositionally biased region" description="Polar residues" evidence="1">
    <location>
        <begin position="220"/>
        <end position="231"/>
    </location>
</feature>
<feature type="compositionally biased region" description="Polar residues" evidence="1">
    <location>
        <begin position="64"/>
        <end position="73"/>
    </location>
</feature>
<sequence length="413" mass="43467">MSASTQTAPGHRPDRYNQLLNDLEVILPLPGGRFTFRQRSAVRQVLKKYSSVGSKGKPSKSRDSVNNYGQESDSVFGPPKAVNQAFCFPADIEEFREAYGNGGPEGAGSPSPEEFLSQARARSLAPSPPPKLSKSAPSSPPTKYHLPVSSLLRSATAPPTTAGDASPSGPVFVTAPSRSDSPSPNDSEFSVKTSVEKDEPAPAKSDFPTKPSVEKDNEETQITVVPNNVFSQEDRESTQDTNATYARESSPDTQEQQEQMFTAINYPFLQNSIASPAASSGFSTIVAGSPRSRSVSHAANSIGGASAFPGSHAIGLASPQARTASPPARSTGRASPFADTQATSFTPRRVRTASPPASPHSTSGYKVMTPSFSSVSKKRGGDASDDADDSDDSDDDVKSIGHAGSSPKRVKTE</sequence>
<feature type="region of interest" description="Disordered" evidence="1">
    <location>
        <begin position="97"/>
        <end position="263"/>
    </location>
</feature>
<reference evidence="2" key="1">
    <citation type="journal article" date="2020" name="Stud. Mycol.">
        <title>101 Dothideomycetes genomes: a test case for predicting lifestyles and emergence of pathogens.</title>
        <authorList>
            <person name="Haridas S."/>
            <person name="Albert R."/>
            <person name="Binder M."/>
            <person name="Bloem J."/>
            <person name="Labutti K."/>
            <person name="Salamov A."/>
            <person name="Andreopoulos B."/>
            <person name="Baker S."/>
            <person name="Barry K."/>
            <person name="Bills G."/>
            <person name="Bluhm B."/>
            <person name="Cannon C."/>
            <person name="Castanera R."/>
            <person name="Culley D."/>
            <person name="Daum C."/>
            <person name="Ezra D."/>
            <person name="Gonzalez J."/>
            <person name="Henrissat B."/>
            <person name="Kuo A."/>
            <person name="Liang C."/>
            <person name="Lipzen A."/>
            <person name="Lutzoni F."/>
            <person name="Magnuson J."/>
            <person name="Mondo S."/>
            <person name="Nolan M."/>
            <person name="Ohm R."/>
            <person name="Pangilinan J."/>
            <person name="Park H.-J."/>
            <person name="Ramirez L."/>
            <person name="Alfaro M."/>
            <person name="Sun H."/>
            <person name="Tritt A."/>
            <person name="Yoshinaga Y."/>
            <person name="Zwiers L.-H."/>
            <person name="Turgeon B."/>
            <person name="Goodwin S."/>
            <person name="Spatafora J."/>
            <person name="Crous P."/>
            <person name="Grigoriev I."/>
        </authorList>
    </citation>
    <scope>NUCLEOTIDE SEQUENCE</scope>
    <source>
        <strain evidence="2">CBS 207.26</strain>
    </source>
</reference>
<name>A0A6A6EJ47_9PEZI</name>
<gene>
    <name evidence="2" type="ORF">K469DRAFT_746742</name>
</gene>
<dbReference type="EMBL" id="ML994617">
    <property type="protein sequence ID" value="KAF2191401.1"/>
    <property type="molecule type" value="Genomic_DNA"/>
</dbReference>
<feature type="compositionally biased region" description="Polar residues" evidence="1">
    <location>
        <begin position="251"/>
        <end position="263"/>
    </location>
</feature>
<feature type="region of interest" description="Disordered" evidence="1">
    <location>
        <begin position="48"/>
        <end position="80"/>
    </location>
</feature>
<evidence type="ECO:0000313" key="3">
    <source>
        <dbReference type="Proteomes" id="UP000800200"/>
    </source>
</evidence>
<feature type="compositionally biased region" description="Acidic residues" evidence="1">
    <location>
        <begin position="383"/>
        <end position="395"/>
    </location>
</feature>
<accession>A0A6A6EJ47</accession>
<feature type="region of interest" description="Disordered" evidence="1">
    <location>
        <begin position="280"/>
        <end position="413"/>
    </location>
</feature>
<dbReference type="AlphaFoldDB" id="A0A6A6EJ47"/>
<proteinExistence type="predicted"/>
<keyword evidence="3" id="KW-1185">Reference proteome</keyword>
<evidence type="ECO:0000313" key="2">
    <source>
        <dbReference type="EMBL" id="KAF2191401.1"/>
    </source>
</evidence>